<reference evidence="1 2" key="1">
    <citation type="submission" date="2019-03" db="EMBL/GenBank/DDBJ databases">
        <title>Single cell metagenomics reveals metabolic interactions within the superorganism composed of flagellate Streblomastix strix and complex community of Bacteroidetes bacteria on its surface.</title>
        <authorList>
            <person name="Treitli S.C."/>
            <person name="Kolisko M."/>
            <person name="Husnik F."/>
            <person name="Keeling P."/>
            <person name="Hampl V."/>
        </authorList>
    </citation>
    <scope>NUCLEOTIDE SEQUENCE [LARGE SCALE GENOMIC DNA]</scope>
    <source>
        <strain evidence="1">ST1C</strain>
    </source>
</reference>
<comment type="caution">
    <text evidence="1">The sequence shown here is derived from an EMBL/GenBank/DDBJ whole genome shotgun (WGS) entry which is preliminary data.</text>
</comment>
<dbReference type="EMBL" id="SNRW01017988">
    <property type="protein sequence ID" value="KAA6367780.1"/>
    <property type="molecule type" value="Genomic_DNA"/>
</dbReference>
<gene>
    <name evidence="1" type="ORF">EZS28_036694</name>
</gene>
<accession>A0A5J4UC59</accession>
<proteinExistence type="predicted"/>
<sequence length="111" mass="12852">MVQKTKLMQFLTHSVALCGGLCEQRSVIIQFALNVTWNVFIKLHGDNQPYIPAPQELIREVQQNSEEDGQSEEIDAHLFHTKGIKDDVIWYAENTMDRISNRYQDVSVIKF</sequence>
<organism evidence="1 2">
    <name type="scientific">Streblomastix strix</name>
    <dbReference type="NCBI Taxonomy" id="222440"/>
    <lineage>
        <taxon>Eukaryota</taxon>
        <taxon>Metamonada</taxon>
        <taxon>Preaxostyla</taxon>
        <taxon>Oxymonadida</taxon>
        <taxon>Streblomastigidae</taxon>
        <taxon>Streblomastix</taxon>
    </lineage>
</organism>
<dbReference type="AlphaFoldDB" id="A0A5J4UC59"/>
<dbReference type="Proteomes" id="UP000324800">
    <property type="component" value="Unassembled WGS sequence"/>
</dbReference>
<evidence type="ECO:0000313" key="1">
    <source>
        <dbReference type="EMBL" id="KAA6367780.1"/>
    </source>
</evidence>
<protein>
    <submittedName>
        <fullName evidence="1">Uncharacterized protein</fullName>
    </submittedName>
</protein>
<evidence type="ECO:0000313" key="2">
    <source>
        <dbReference type="Proteomes" id="UP000324800"/>
    </source>
</evidence>
<name>A0A5J4UC59_9EUKA</name>